<sequence>MVGKEMQVDVSFKAMDGNTVQYNTRDQLLQVTRTRRRATRDRLETTQSRTRIQNDSASDRRGTGTERKIQFTFHKNRIAREETQHKKNATGETEATVGVYPNTPHPPARRPARTIATDRLQSGCAAANGVRHPNPRTQPGRLTRSATRPGAHNPRGHAPRVPRSHSRRPPGAREVAFPFLPSSLCVISRTSLPGLSVRSRACPCASRFPRMPDARCGVRGVYVVRVHDDDYLLSVEE</sequence>
<dbReference type="AlphaFoldDB" id="A0A5C2S8N1"/>
<organism evidence="2 3">
    <name type="scientific">Lentinus tigrinus ALCF2SS1-6</name>
    <dbReference type="NCBI Taxonomy" id="1328759"/>
    <lineage>
        <taxon>Eukaryota</taxon>
        <taxon>Fungi</taxon>
        <taxon>Dikarya</taxon>
        <taxon>Basidiomycota</taxon>
        <taxon>Agaricomycotina</taxon>
        <taxon>Agaricomycetes</taxon>
        <taxon>Polyporales</taxon>
        <taxon>Polyporaceae</taxon>
        <taxon>Lentinus</taxon>
    </lineage>
</organism>
<gene>
    <name evidence="2" type="ORF">L227DRAFT_160822</name>
</gene>
<accession>A0A5C2S8N1</accession>
<protein>
    <submittedName>
        <fullName evidence="2">Uncharacterized protein</fullName>
    </submittedName>
</protein>
<dbReference type="Proteomes" id="UP000313359">
    <property type="component" value="Unassembled WGS sequence"/>
</dbReference>
<feature type="region of interest" description="Disordered" evidence="1">
    <location>
        <begin position="126"/>
        <end position="173"/>
    </location>
</feature>
<feature type="compositionally biased region" description="Polar residues" evidence="1">
    <location>
        <begin position="47"/>
        <end position="56"/>
    </location>
</feature>
<reference evidence="2" key="1">
    <citation type="journal article" date="2018" name="Genome Biol. Evol.">
        <title>Genomics and development of Lentinus tigrinus, a white-rot wood-decaying mushroom with dimorphic fruiting bodies.</title>
        <authorList>
            <person name="Wu B."/>
            <person name="Xu Z."/>
            <person name="Knudson A."/>
            <person name="Carlson A."/>
            <person name="Chen N."/>
            <person name="Kovaka S."/>
            <person name="LaButti K."/>
            <person name="Lipzen A."/>
            <person name="Pennachio C."/>
            <person name="Riley R."/>
            <person name="Schakwitz W."/>
            <person name="Umezawa K."/>
            <person name="Ohm R.A."/>
            <person name="Grigoriev I.V."/>
            <person name="Nagy L.G."/>
            <person name="Gibbons J."/>
            <person name="Hibbett D."/>
        </authorList>
    </citation>
    <scope>NUCLEOTIDE SEQUENCE [LARGE SCALE GENOMIC DNA]</scope>
    <source>
        <strain evidence="2">ALCF2SS1-6</strain>
    </source>
</reference>
<evidence type="ECO:0000313" key="2">
    <source>
        <dbReference type="EMBL" id="RPD59424.1"/>
    </source>
</evidence>
<name>A0A5C2S8N1_9APHY</name>
<proteinExistence type="predicted"/>
<feature type="compositionally biased region" description="Basic residues" evidence="1">
    <location>
        <begin position="154"/>
        <end position="170"/>
    </location>
</feature>
<feature type="region of interest" description="Disordered" evidence="1">
    <location>
        <begin position="34"/>
        <end position="65"/>
    </location>
</feature>
<keyword evidence="3" id="KW-1185">Reference proteome</keyword>
<dbReference type="EMBL" id="ML122270">
    <property type="protein sequence ID" value="RPD59424.1"/>
    <property type="molecule type" value="Genomic_DNA"/>
</dbReference>
<evidence type="ECO:0000313" key="3">
    <source>
        <dbReference type="Proteomes" id="UP000313359"/>
    </source>
</evidence>
<evidence type="ECO:0000256" key="1">
    <source>
        <dbReference type="SAM" id="MobiDB-lite"/>
    </source>
</evidence>